<dbReference type="EMBL" id="AP024488">
    <property type="protein sequence ID" value="BCS99088.1"/>
    <property type="molecule type" value="Genomic_DNA"/>
</dbReference>
<dbReference type="Gene3D" id="1.10.260.40">
    <property type="entry name" value="lambda repressor-like DNA-binding domains"/>
    <property type="match status" value="1"/>
</dbReference>
<organism evidence="3 4">
    <name type="scientific">Desulfoluna limicola</name>
    <dbReference type="NCBI Taxonomy" id="2810562"/>
    <lineage>
        <taxon>Bacteria</taxon>
        <taxon>Pseudomonadati</taxon>
        <taxon>Thermodesulfobacteriota</taxon>
        <taxon>Desulfobacteria</taxon>
        <taxon>Desulfobacterales</taxon>
        <taxon>Desulfolunaceae</taxon>
        <taxon>Desulfoluna</taxon>
    </lineage>
</organism>
<dbReference type="GO" id="GO:0003677">
    <property type="term" value="F:DNA binding"/>
    <property type="evidence" value="ECO:0007669"/>
    <property type="project" value="UniProtKB-KW"/>
</dbReference>
<reference evidence="3 4" key="1">
    <citation type="submission" date="2021-02" db="EMBL/GenBank/DDBJ databases">
        <title>Complete genome of Desulfoluna sp. strain ASN36.</title>
        <authorList>
            <person name="Takahashi A."/>
            <person name="Kojima H."/>
            <person name="Fukui M."/>
        </authorList>
    </citation>
    <scope>NUCLEOTIDE SEQUENCE [LARGE SCALE GENOMIC DNA]</scope>
    <source>
        <strain evidence="3 4">ASN36</strain>
    </source>
</reference>
<dbReference type="Pfam" id="PF07883">
    <property type="entry name" value="Cupin_2"/>
    <property type="match status" value="1"/>
</dbReference>
<dbReference type="PANTHER" id="PTHR46797">
    <property type="entry name" value="HTH-TYPE TRANSCRIPTIONAL REGULATOR"/>
    <property type="match status" value="1"/>
</dbReference>
<dbReference type="CDD" id="cd02209">
    <property type="entry name" value="cupin_XRE_C"/>
    <property type="match status" value="1"/>
</dbReference>
<dbReference type="InterPro" id="IPR010982">
    <property type="entry name" value="Lambda_DNA-bd_dom_sf"/>
</dbReference>
<dbReference type="InterPro" id="IPR050807">
    <property type="entry name" value="TransReg_Diox_bact_type"/>
</dbReference>
<dbReference type="SUPFAM" id="SSF51182">
    <property type="entry name" value="RmlC-like cupins"/>
    <property type="match status" value="1"/>
</dbReference>
<dbReference type="PROSITE" id="PS50943">
    <property type="entry name" value="HTH_CROC1"/>
    <property type="match status" value="1"/>
</dbReference>
<evidence type="ECO:0000259" key="2">
    <source>
        <dbReference type="PROSITE" id="PS50943"/>
    </source>
</evidence>
<proteinExistence type="predicted"/>
<feature type="domain" description="HTH cro/C1-type" evidence="2">
    <location>
        <begin position="10"/>
        <end position="65"/>
    </location>
</feature>
<dbReference type="InterPro" id="IPR014710">
    <property type="entry name" value="RmlC-like_jellyroll"/>
</dbReference>
<name>A0ABM7PP77_9BACT</name>
<protein>
    <submittedName>
        <fullName evidence="3">DNA-binding protein</fullName>
    </submittedName>
</protein>
<sequence length="190" mass="21436">MKIEKIGSRIAGLMEQRGVSLDELVERTGLQRDFLKNIGDEKEYFPSLGPLLKISRALGVRLGTLLDDQVSEDPLIVRKDDDKKEIDMLPDKDKPVALKFYSLGRGKTDRHMEPFFIEILPESAQEKKLSSHEGEEFIVVTEGEVEVIYGAETHLLKTGDSIYYNSVVPHYVSCASETKACIYAVLYIPE</sequence>
<keyword evidence="1 3" id="KW-0238">DNA-binding</keyword>
<dbReference type="Pfam" id="PF13443">
    <property type="entry name" value="HTH_26"/>
    <property type="match status" value="1"/>
</dbReference>
<evidence type="ECO:0000256" key="1">
    <source>
        <dbReference type="ARBA" id="ARBA00023125"/>
    </source>
</evidence>
<accession>A0ABM7PP77</accession>
<dbReference type="PANTHER" id="PTHR46797:SF19">
    <property type="entry name" value="BLL2473 PROTEIN"/>
    <property type="match status" value="1"/>
</dbReference>
<dbReference type="SUPFAM" id="SSF47413">
    <property type="entry name" value="lambda repressor-like DNA-binding domains"/>
    <property type="match status" value="1"/>
</dbReference>
<dbReference type="Gene3D" id="2.60.120.10">
    <property type="entry name" value="Jelly Rolls"/>
    <property type="match status" value="1"/>
</dbReference>
<evidence type="ECO:0000313" key="3">
    <source>
        <dbReference type="EMBL" id="BCS99088.1"/>
    </source>
</evidence>
<evidence type="ECO:0000313" key="4">
    <source>
        <dbReference type="Proteomes" id="UP001320148"/>
    </source>
</evidence>
<dbReference type="RefSeq" id="WP_236890444.1">
    <property type="nucleotide sequence ID" value="NZ_AP024488.1"/>
</dbReference>
<gene>
    <name evidence="3" type="ORF">DSLASN_47200</name>
</gene>
<dbReference type="CDD" id="cd00093">
    <property type="entry name" value="HTH_XRE"/>
    <property type="match status" value="1"/>
</dbReference>
<dbReference type="Proteomes" id="UP001320148">
    <property type="component" value="Chromosome"/>
</dbReference>
<dbReference type="InterPro" id="IPR011051">
    <property type="entry name" value="RmlC_Cupin_sf"/>
</dbReference>
<dbReference type="InterPro" id="IPR001387">
    <property type="entry name" value="Cro/C1-type_HTH"/>
</dbReference>
<keyword evidence="4" id="KW-1185">Reference proteome</keyword>
<dbReference type="InterPro" id="IPR013096">
    <property type="entry name" value="Cupin_2"/>
</dbReference>
<dbReference type="SMART" id="SM00530">
    <property type="entry name" value="HTH_XRE"/>
    <property type="match status" value="1"/>
</dbReference>